<feature type="region of interest" description="CuBD subdomain" evidence="8">
    <location>
        <begin position="115"/>
        <end position="173"/>
    </location>
</feature>
<dbReference type="InterPro" id="IPR024329">
    <property type="entry name" value="Amyloid_glyco_E2_domain"/>
</dbReference>
<keyword evidence="3" id="KW-0732">Signal</keyword>
<dbReference type="GO" id="GO:0046914">
    <property type="term" value="F:transition metal ion binding"/>
    <property type="evidence" value="ECO:0007669"/>
    <property type="project" value="InterPro"/>
</dbReference>
<dbReference type="Gene3D" id="3.30.1490.140">
    <property type="entry name" value="Amyloidogenic glycoprotein, copper-binding domain"/>
    <property type="match status" value="1"/>
</dbReference>
<keyword evidence="14" id="KW-1185">Reference proteome</keyword>
<evidence type="ECO:0000256" key="5">
    <source>
        <dbReference type="ARBA" id="ARBA00023136"/>
    </source>
</evidence>
<evidence type="ECO:0000256" key="6">
    <source>
        <dbReference type="ARBA" id="ARBA00023157"/>
    </source>
</evidence>
<evidence type="ECO:0000256" key="8">
    <source>
        <dbReference type="PROSITE-ProRule" id="PRU01217"/>
    </source>
</evidence>
<dbReference type="GO" id="GO:0016020">
    <property type="term" value="C:membrane"/>
    <property type="evidence" value="ECO:0007669"/>
    <property type="project" value="UniProtKB-SubCell"/>
</dbReference>
<feature type="transmembrane region" description="Helical" evidence="10">
    <location>
        <begin position="672"/>
        <end position="694"/>
    </location>
</feature>
<feature type="region of interest" description="Disordered" evidence="9">
    <location>
        <begin position="244"/>
        <end position="343"/>
    </location>
</feature>
<dbReference type="PROSITE" id="PS00319">
    <property type="entry name" value="APP_CUBD"/>
    <property type="match status" value="1"/>
</dbReference>
<dbReference type="InterPro" id="IPR011178">
    <property type="entry name" value="Amyloid_glyco_Cu-bd"/>
</dbReference>
<dbReference type="SUPFAM" id="SSF89811">
    <property type="entry name" value="Amyloid beta a4 protein copper binding domain (domain 2)"/>
    <property type="match status" value="1"/>
</dbReference>
<gene>
    <name evidence="13" type="ORF">L798_00553</name>
</gene>
<dbReference type="PANTHER" id="PTHR23103:SF15">
    <property type="entry name" value="AMYLOID-BETA-LIKE PROTEIN"/>
    <property type="match status" value="1"/>
</dbReference>
<evidence type="ECO:0000259" key="12">
    <source>
        <dbReference type="PROSITE" id="PS51870"/>
    </source>
</evidence>
<keyword evidence="7" id="KW-0325">Glycoprotein</keyword>
<evidence type="ECO:0000256" key="4">
    <source>
        <dbReference type="ARBA" id="ARBA00022989"/>
    </source>
</evidence>
<dbReference type="Pfam" id="PF10515">
    <property type="entry name" value="APP_amyloid"/>
    <property type="match status" value="1"/>
</dbReference>
<dbReference type="SUPFAM" id="SSF56491">
    <property type="entry name" value="A heparin-binding domain"/>
    <property type="match status" value="1"/>
</dbReference>
<dbReference type="PROSITE" id="PS51869">
    <property type="entry name" value="APP_E1"/>
    <property type="match status" value="1"/>
</dbReference>
<dbReference type="PROSITE" id="PS00320">
    <property type="entry name" value="APP_INTRA"/>
    <property type="match status" value="1"/>
</dbReference>
<dbReference type="InterPro" id="IPR036176">
    <property type="entry name" value="E2_sf"/>
</dbReference>
<feature type="disulfide bond" evidence="8">
    <location>
        <begin position="81"/>
        <end position="88"/>
    </location>
</feature>
<dbReference type="InterPro" id="IPR036454">
    <property type="entry name" value="Amyloid_glyco_heparin-bd_sf"/>
</dbReference>
<feature type="domain" description="E1" evidence="11">
    <location>
        <begin position="6"/>
        <end position="173"/>
    </location>
</feature>
<dbReference type="STRING" id="136037.A0A067QLF7"/>
<comment type="similarity">
    <text evidence="8">Belongs to the APP family.</text>
</comment>
<comment type="caution">
    <text evidence="8">Lacks conserved residue(s) required for the propagation of feature annotation.</text>
</comment>
<dbReference type="InterPro" id="IPR011993">
    <property type="entry name" value="PH-like_dom_sf"/>
</dbReference>
<dbReference type="Proteomes" id="UP000027135">
    <property type="component" value="Unassembled WGS sequence"/>
</dbReference>
<dbReference type="GO" id="GO:0008201">
    <property type="term" value="F:heparin binding"/>
    <property type="evidence" value="ECO:0007669"/>
    <property type="project" value="UniProtKB-UniRule"/>
</dbReference>
<feature type="disulfide bond" evidence="8">
    <location>
        <begin position="117"/>
        <end position="171"/>
    </location>
</feature>
<evidence type="ECO:0000256" key="7">
    <source>
        <dbReference type="ARBA" id="ARBA00023180"/>
    </source>
</evidence>
<dbReference type="InterPro" id="IPR019543">
    <property type="entry name" value="APP_amyloid_C"/>
</dbReference>
<reference evidence="13 14" key="1">
    <citation type="journal article" date="2014" name="Nat. Commun.">
        <title>Molecular traces of alternative social organization in a termite genome.</title>
        <authorList>
            <person name="Terrapon N."/>
            <person name="Li C."/>
            <person name="Robertson H.M."/>
            <person name="Ji L."/>
            <person name="Meng X."/>
            <person name="Booth W."/>
            <person name="Chen Z."/>
            <person name="Childers C.P."/>
            <person name="Glastad K.M."/>
            <person name="Gokhale K."/>
            <person name="Gowin J."/>
            <person name="Gronenberg W."/>
            <person name="Hermansen R.A."/>
            <person name="Hu H."/>
            <person name="Hunt B.G."/>
            <person name="Huylmans A.K."/>
            <person name="Khalil S.M."/>
            <person name="Mitchell R.D."/>
            <person name="Munoz-Torres M.C."/>
            <person name="Mustard J.A."/>
            <person name="Pan H."/>
            <person name="Reese J.T."/>
            <person name="Scharf M.E."/>
            <person name="Sun F."/>
            <person name="Vogel H."/>
            <person name="Xiao J."/>
            <person name="Yang W."/>
            <person name="Yang Z."/>
            <person name="Yang Z."/>
            <person name="Zhou J."/>
            <person name="Zhu J."/>
            <person name="Brent C.S."/>
            <person name="Elsik C.G."/>
            <person name="Goodisman M.A."/>
            <person name="Liberles D.A."/>
            <person name="Roe R.M."/>
            <person name="Vargo E.L."/>
            <person name="Vilcinskas A."/>
            <person name="Wang J."/>
            <person name="Bornberg-Bauer E."/>
            <person name="Korb J."/>
            <person name="Zhang G."/>
            <person name="Liebig J."/>
        </authorList>
    </citation>
    <scope>NUCLEOTIDE SEQUENCE [LARGE SCALE GENOMIC DNA]</scope>
    <source>
        <tissue evidence="13">Whole organism</tissue>
    </source>
</reference>
<dbReference type="AlphaFoldDB" id="A0A067QLF7"/>
<comment type="subcellular location">
    <subcellularLocation>
        <location evidence="1">Membrane</location>
        <topology evidence="1">Single-pass type I membrane protein</topology>
    </subcellularLocation>
</comment>
<feature type="region of interest" description="GFLD subdomain" evidence="8">
    <location>
        <begin position="6"/>
        <end position="107"/>
    </location>
</feature>
<keyword evidence="5 10" id="KW-0472">Membrane</keyword>
<dbReference type="InterPro" id="IPR019744">
    <property type="entry name" value="APP_CUBD_CS"/>
</dbReference>
<accession>A0A067QLF7</accession>
<evidence type="ECO:0000256" key="10">
    <source>
        <dbReference type="SAM" id="Phobius"/>
    </source>
</evidence>
<dbReference type="InterPro" id="IPR008154">
    <property type="entry name" value="Amyloid_glyco_extra"/>
</dbReference>
<name>A0A067QLF7_ZOONE</name>
<dbReference type="GO" id="GO:0043005">
    <property type="term" value="C:neuron projection"/>
    <property type="evidence" value="ECO:0007669"/>
    <property type="project" value="TreeGrafter"/>
</dbReference>
<feature type="non-terminal residue" evidence="13">
    <location>
        <position position="1"/>
    </location>
</feature>
<dbReference type="Gene3D" id="3.90.570.10">
    <property type="entry name" value="Amyloidogenic glycoprotein, heparin-binding domain"/>
    <property type="match status" value="1"/>
</dbReference>
<feature type="compositionally biased region" description="Basic and acidic residues" evidence="9">
    <location>
        <begin position="563"/>
        <end position="608"/>
    </location>
</feature>
<feature type="disulfide bond" evidence="8">
    <location>
        <begin position="142"/>
        <end position="170"/>
    </location>
</feature>
<dbReference type="GO" id="GO:0007409">
    <property type="term" value="P:axonogenesis"/>
    <property type="evidence" value="ECO:0007669"/>
    <property type="project" value="TreeGrafter"/>
</dbReference>
<evidence type="ECO:0000313" key="14">
    <source>
        <dbReference type="Proteomes" id="UP000027135"/>
    </source>
</evidence>
<feature type="disulfide bond" evidence="8">
    <location>
        <begin position="128"/>
        <end position="158"/>
    </location>
</feature>
<keyword evidence="2 10" id="KW-0812">Transmembrane</keyword>
<dbReference type="GO" id="GO:0043025">
    <property type="term" value="C:neuronal cell body"/>
    <property type="evidence" value="ECO:0007669"/>
    <property type="project" value="TreeGrafter"/>
</dbReference>
<feature type="compositionally biased region" description="Basic and acidic residues" evidence="9">
    <location>
        <begin position="244"/>
        <end position="263"/>
    </location>
</feature>
<dbReference type="PRINTS" id="PR00203">
    <property type="entry name" value="AMYLOIDA4"/>
</dbReference>
<sequence>VDLPATHFEPQVAMYCGSDKQQAYHSQYMTESGHWVTDLNNKALCLKEKVEILEYCKKVYPKRDITNIVEASHYQKVSNWCKVGHKKCKGSHSEWVKPYRCLEGPFQSDALLVPENCLFDHIHNQTKCWQFDRWNVTAAQACLDRDLSLRSFAMLLPCGISLFSGVEFVCCPKHFKVEISGIFRIERYRSLSCARCSVSRTWLRSWMSRADRKQDARFAMECTSDLSHQISVLGISRDMRTCQDNMKPKKPIDLTAYKGKEQEVFDEEVVTDEEEEEDDEEDNETEDGVEEEEEDYVEEDASSSTAGTLPTPSPTPSPARHLQPASPAPVTQVPTPDPYFTHFDPRLEHQAYKDAQQRLEEMHREKVTKVMKDWSDLEVRTNDPKGADEFKKRMTQRFQKTVQALEEEGDAEKHQLVAMHQQRVMAHINERKKEAMGCYTQALNDSPPNTHRVQKCLQKLLRALHKDRHHTISHYRHLLTSSFEQAEREKTLTLEHLTDIDKMVNQSLQMLDRFPDLRSKIGQLMEDYIQALRSKDETPGSLLAMTRDAEAAILEKYRADVAAKQEEKERQRELERQRKEQRKKERVELREEKHHVDAKLSGHDKFDPETMEDEHVDESVNTVSPPSLAPGAAQPHTVDVALVAHAQANDVSHGEATYSVRREVYHRESKSIYFTLAFAGIALMAAVIVGVAVLRRRSARSPQNQGFVEVDQAATPEERHVANMQINGYENPTYKYFEVKE</sequence>
<feature type="domain" description="E2" evidence="12">
    <location>
        <begin position="335"/>
        <end position="528"/>
    </location>
</feature>
<dbReference type="Pfam" id="PF12924">
    <property type="entry name" value="APP_Cu_bd"/>
    <property type="match status" value="1"/>
</dbReference>
<dbReference type="InParanoid" id="A0A067QLF7"/>
<dbReference type="InterPro" id="IPR008155">
    <property type="entry name" value="Amyloid_glyco"/>
</dbReference>
<dbReference type="FunCoup" id="A0A067QLF7">
    <property type="interactions" value="308"/>
</dbReference>
<dbReference type="Pfam" id="PF02177">
    <property type="entry name" value="APP_N"/>
    <property type="match status" value="1"/>
</dbReference>
<dbReference type="Pfam" id="PF12925">
    <property type="entry name" value="APP_E2"/>
    <property type="match status" value="1"/>
</dbReference>
<feature type="region of interest" description="Disordered" evidence="9">
    <location>
        <begin position="563"/>
        <end position="611"/>
    </location>
</feature>
<feature type="compositionally biased region" description="Acidic residues" evidence="9">
    <location>
        <begin position="264"/>
        <end position="301"/>
    </location>
</feature>
<dbReference type="InterPro" id="IPR036669">
    <property type="entry name" value="Amyloid_Cu-bd_sf"/>
</dbReference>
<dbReference type="InterPro" id="IPR015849">
    <property type="entry name" value="Amyloid_glyco_heparin-bd"/>
</dbReference>
<keyword evidence="6 8" id="KW-1015">Disulfide bond</keyword>
<dbReference type="EMBL" id="KK853289">
    <property type="protein sequence ID" value="KDR08899.1"/>
    <property type="molecule type" value="Genomic_DNA"/>
</dbReference>
<evidence type="ECO:0000256" key="1">
    <source>
        <dbReference type="ARBA" id="ARBA00004479"/>
    </source>
</evidence>
<dbReference type="PANTHER" id="PTHR23103">
    <property type="entry name" value="ALZHEIMER'S DISEASE BETA-AMYLOID RELATED"/>
    <property type="match status" value="1"/>
</dbReference>
<dbReference type="Gene3D" id="2.30.29.30">
    <property type="entry name" value="Pleckstrin-homology domain (PH domain)/Phosphotyrosine-binding domain (PTB)"/>
    <property type="match status" value="1"/>
</dbReference>
<evidence type="ECO:0000256" key="3">
    <source>
        <dbReference type="ARBA" id="ARBA00022729"/>
    </source>
</evidence>
<dbReference type="Gene3D" id="1.20.120.770">
    <property type="entry name" value="Amyloid precursor protein, E2 domain"/>
    <property type="match status" value="1"/>
</dbReference>
<dbReference type="SUPFAM" id="SSF109843">
    <property type="entry name" value="CAPPD, an extracellular domain of amyloid beta A4 protein"/>
    <property type="match status" value="1"/>
</dbReference>
<dbReference type="eggNOG" id="KOG3540">
    <property type="taxonomic scope" value="Eukaryota"/>
</dbReference>
<evidence type="ECO:0000313" key="13">
    <source>
        <dbReference type="EMBL" id="KDR08899.1"/>
    </source>
</evidence>
<dbReference type="PROSITE" id="PS51870">
    <property type="entry name" value="APP_E2"/>
    <property type="match status" value="1"/>
</dbReference>
<evidence type="ECO:0000259" key="11">
    <source>
        <dbReference type="PROSITE" id="PS51869"/>
    </source>
</evidence>
<dbReference type="GO" id="GO:0007417">
    <property type="term" value="P:central nervous system development"/>
    <property type="evidence" value="ECO:0007669"/>
    <property type="project" value="TreeGrafter"/>
</dbReference>
<evidence type="ECO:0000256" key="9">
    <source>
        <dbReference type="SAM" id="MobiDB-lite"/>
    </source>
</evidence>
<dbReference type="SMART" id="SM00006">
    <property type="entry name" value="A4_EXTRA"/>
    <property type="match status" value="1"/>
</dbReference>
<proteinExistence type="inferred from homology"/>
<dbReference type="InterPro" id="IPR019745">
    <property type="entry name" value="Amyloid_glyco_intracell_CS"/>
</dbReference>
<dbReference type="OMA" id="THRVQKC"/>
<organism evidence="13 14">
    <name type="scientific">Zootermopsis nevadensis</name>
    <name type="common">Dampwood termite</name>
    <dbReference type="NCBI Taxonomy" id="136037"/>
    <lineage>
        <taxon>Eukaryota</taxon>
        <taxon>Metazoa</taxon>
        <taxon>Ecdysozoa</taxon>
        <taxon>Arthropoda</taxon>
        <taxon>Hexapoda</taxon>
        <taxon>Insecta</taxon>
        <taxon>Pterygota</taxon>
        <taxon>Neoptera</taxon>
        <taxon>Polyneoptera</taxon>
        <taxon>Dictyoptera</taxon>
        <taxon>Blattodea</taxon>
        <taxon>Blattoidea</taxon>
        <taxon>Termitoidae</taxon>
        <taxon>Termopsidae</taxon>
        <taxon>Zootermopsis</taxon>
    </lineage>
</organism>
<evidence type="ECO:0000256" key="2">
    <source>
        <dbReference type="ARBA" id="ARBA00022692"/>
    </source>
</evidence>
<protein>
    <submittedName>
        <fullName evidence="13">Beta-amyloid-like protein</fullName>
    </submittedName>
</protein>
<keyword evidence="4 10" id="KW-1133">Transmembrane helix</keyword>